<evidence type="ECO:0000313" key="3">
    <source>
        <dbReference type="Proteomes" id="UP001519363"/>
    </source>
</evidence>
<proteinExistence type="predicted"/>
<name>A0ABS5AQ71_9PSEU</name>
<evidence type="ECO:0000256" key="1">
    <source>
        <dbReference type="SAM" id="MobiDB-lite"/>
    </source>
</evidence>
<organism evidence="2 3">
    <name type="scientific">Crossiella equi</name>
    <dbReference type="NCBI Taxonomy" id="130796"/>
    <lineage>
        <taxon>Bacteria</taxon>
        <taxon>Bacillati</taxon>
        <taxon>Actinomycetota</taxon>
        <taxon>Actinomycetes</taxon>
        <taxon>Pseudonocardiales</taxon>
        <taxon>Pseudonocardiaceae</taxon>
        <taxon>Crossiella</taxon>
    </lineage>
</organism>
<dbReference type="Proteomes" id="UP001519363">
    <property type="component" value="Unassembled WGS sequence"/>
</dbReference>
<feature type="region of interest" description="Disordered" evidence="1">
    <location>
        <begin position="174"/>
        <end position="220"/>
    </location>
</feature>
<dbReference type="EMBL" id="JAGIOO010000001">
    <property type="protein sequence ID" value="MBP2478397.1"/>
    <property type="molecule type" value="Genomic_DNA"/>
</dbReference>
<feature type="compositionally biased region" description="Low complexity" evidence="1">
    <location>
        <begin position="206"/>
        <end position="215"/>
    </location>
</feature>
<comment type="caution">
    <text evidence="2">The sequence shown here is derived from an EMBL/GenBank/DDBJ whole genome shotgun (WGS) entry which is preliminary data.</text>
</comment>
<keyword evidence="3" id="KW-1185">Reference proteome</keyword>
<dbReference type="RefSeq" id="WP_158103369.1">
    <property type="nucleotide sequence ID" value="NZ_JAGIOO010000001.1"/>
</dbReference>
<feature type="region of interest" description="Disordered" evidence="1">
    <location>
        <begin position="262"/>
        <end position="312"/>
    </location>
</feature>
<accession>A0ABS5AQ71</accession>
<evidence type="ECO:0000313" key="2">
    <source>
        <dbReference type="EMBL" id="MBP2478397.1"/>
    </source>
</evidence>
<sequence>MADKLTCRHFRRHRQVLAHTPARPREIVTVDARFAPIEQEQQPNRKPFQVHFPEFEARSQLVQLTTETTRIPLTFHEVGHQERRPEPPVPFAQQGGLPLAVEELLEHINPGRALGDHGLPARQIDERIDARLDDGILGLSRGLPAGTLCDDPSPQLTPGEAAPLHLHDTQLDIPLSPETDRLTPEPNPAVHPIGGLNPDLDLREISSGQPRIRPGPSGPIPAHVHDVPGIDQVFRNPTDERTVFSVQQRAKALHGLPFASFRTQQSTPGLKPVHTKPGHGQPKFRADNIPQMTSAYRSRTVPDEKMPSKALD</sequence>
<protein>
    <submittedName>
        <fullName evidence="2">Uncharacterized protein</fullName>
    </submittedName>
</protein>
<gene>
    <name evidence="2" type="ORF">JOF53_007269</name>
</gene>
<reference evidence="2 3" key="1">
    <citation type="submission" date="2021-03" db="EMBL/GenBank/DDBJ databases">
        <title>Sequencing the genomes of 1000 actinobacteria strains.</title>
        <authorList>
            <person name="Klenk H.-P."/>
        </authorList>
    </citation>
    <scope>NUCLEOTIDE SEQUENCE [LARGE SCALE GENOMIC DNA]</scope>
    <source>
        <strain evidence="2 3">DSM 44580</strain>
    </source>
</reference>
<feature type="compositionally biased region" description="Basic and acidic residues" evidence="1">
    <location>
        <begin position="300"/>
        <end position="312"/>
    </location>
</feature>